<dbReference type="InterPro" id="IPR003140">
    <property type="entry name" value="PLipase/COase/thioEstase"/>
</dbReference>
<sequence>MLHGTGGNESSLVSLGQALDPDASIISPRGQSLEEGVPRFFRRLSEGVFDLEDVERRAHELADWLEAFCAGNGLAPPYAVGFSNGANMGVHVRLARPEALAGVVAIRAQRVWRPEPLPSLDRKPVLILSGEQDPIVSRAEAEALAAILREAGAEVDHRWMPAGHNLTRGDIDAAREWLSLRAKNA</sequence>
<keyword evidence="2" id="KW-0378">Hydrolase</keyword>
<dbReference type="EMBL" id="JACOSL010000026">
    <property type="protein sequence ID" value="MBI1756253.1"/>
    <property type="molecule type" value="Genomic_DNA"/>
</dbReference>
<dbReference type="InterPro" id="IPR029058">
    <property type="entry name" value="AB_hydrolase_fold"/>
</dbReference>
<dbReference type="AlphaFoldDB" id="A0A931PTA4"/>
<dbReference type="GO" id="GO:0016787">
    <property type="term" value="F:hydrolase activity"/>
    <property type="evidence" value="ECO:0007669"/>
    <property type="project" value="UniProtKB-KW"/>
</dbReference>
<dbReference type="Gene3D" id="3.40.50.1820">
    <property type="entry name" value="alpha/beta hydrolase"/>
    <property type="match status" value="1"/>
</dbReference>
<comment type="caution">
    <text evidence="2">The sequence shown here is derived from an EMBL/GenBank/DDBJ whole genome shotgun (WGS) entry which is preliminary data.</text>
</comment>
<dbReference type="Pfam" id="PF02230">
    <property type="entry name" value="Abhydrolase_2"/>
    <property type="match status" value="1"/>
</dbReference>
<evidence type="ECO:0000313" key="2">
    <source>
        <dbReference type="EMBL" id="MBI1756253.1"/>
    </source>
</evidence>
<dbReference type="SUPFAM" id="SSF53474">
    <property type="entry name" value="alpha/beta-Hydrolases"/>
    <property type="match status" value="1"/>
</dbReference>
<accession>A0A931PTA4</accession>
<feature type="domain" description="Phospholipase/carboxylesterase/thioesterase" evidence="1">
    <location>
        <begin position="80"/>
        <end position="179"/>
    </location>
</feature>
<dbReference type="Proteomes" id="UP000727962">
    <property type="component" value="Unassembled WGS sequence"/>
</dbReference>
<evidence type="ECO:0000313" key="3">
    <source>
        <dbReference type="Proteomes" id="UP000727962"/>
    </source>
</evidence>
<reference evidence="2" key="1">
    <citation type="submission" date="2020-07" db="EMBL/GenBank/DDBJ databases">
        <title>Huge and variable diversity of episymbiotic CPR bacteria and DPANN archaea in groundwater ecosystems.</title>
        <authorList>
            <person name="He C.Y."/>
            <person name="Keren R."/>
            <person name="Whittaker M."/>
            <person name="Farag I.F."/>
            <person name="Doudna J."/>
            <person name="Cate J.H.D."/>
            <person name="Banfield J.F."/>
        </authorList>
    </citation>
    <scope>NUCLEOTIDE SEQUENCE</scope>
    <source>
        <strain evidence="2">NC_groundwater_17_Pr7_B-0.1um_64_12</strain>
    </source>
</reference>
<gene>
    <name evidence="2" type="ORF">HYR64_04000</name>
</gene>
<evidence type="ECO:0000259" key="1">
    <source>
        <dbReference type="Pfam" id="PF02230"/>
    </source>
</evidence>
<organism evidence="2 3">
    <name type="scientific">Fimbriimonas ginsengisoli</name>
    <dbReference type="NCBI Taxonomy" id="1005039"/>
    <lineage>
        <taxon>Bacteria</taxon>
        <taxon>Bacillati</taxon>
        <taxon>Armatimonadota</taxon>
        <taxon>Fimbriimonadia</taxon>
        <taxon>Fimbriimonadales</taxon>
        <taxon>Fimbriimonadaceae</taxon>
        <taxon>Fimbriimonas</taxon>
    </lineage>
</organism>
<name>A0A931PTA4_FIMGI</name>
<proteinExistence type="predicted"/>
<protein>
    <submittedName>
        <fullName evidence="2">Alpha/beta hydrolase</fullName>
    </submittedName>
</protein>